<organism evidence="1 2">
    <name type="scientific">Mycena alexandri</name>
    <dbReference type="NCBI Taxonomy" id="1745969"/>
    <lineage>
        <taxon>Eukaryota</taxon>
        <taxon>Fungi</taxon>
        <taxon>Dikarya</taxon>
        <taxon>Basidiomycota</taxon>
        <taxon>Agaricomycotina</taxon>
        <taxon>Agaricomycetes</taxon>
        <taxon>Agaricomycetidae</taxon>
        <taxon>Agaricales</taxon>
        <taxon>Marasmiineae</taxon>
        <taxon>Mycenaceae</taxon>
        <taxon>Mycena</taxon>
    </lineage>
</organism>
<proteinExistence type="predicted"/>
<sequence>MGLEFELGETKTRTWVNNAAWECPVFVLRSRAMWGTTGDGVWLAYKRLDAKFWTYRGSSNFQNKGRKKTASRFFLYQLQSSLLLLPFRACTAHPALPIRGAQNNGWSRTLCGKDERQDGSAILQVATCAKERRETGVQLASTSSPESLLYSNTCIFSVVQTDAVKLILLSPTPKKKGYVGFHPRKMPASEESKHRARFLALFPLVHPPYSEMLPHDKKFQRVEQYLNDSPAVPQPHETTKKLFRAAKQCGPPDEDDLCHCILRRYFESYLGRSELVECRECSALSKPINIDWLVIPKEEREIRRRLQRKIGRARRIVEKKTNEEVNAKERARNTARLRRRRVKRKAERNTII</sequence>
<accession>A0AAD6WR25</accession>
<comment type="caution">
    <text evidence="1">The sequence shown here is derived from an EMBL/GenBank/DDBJ whole genome shotgun (WGS) entry which is preliminary data.</text>
</comment>
<protein>
    <submittedName>
        <fullName evidence="1">Uncharacterized protein</fullName>
    </submittedName>
</protein>
<dbReference type="Proteomes" id="UP001218188">
    <property type="component" value="Unassembled WGS sequence"/>
</dbReference>
<dbReference type="AlphaFoldDB" id="A0AAD6WR25"/>
<dbReference type="EMBL" id="JARJCM010000220">
    <property type="protein sequence ID" value="KAJ7021935.1"/>
    <property type="molecule type" value="Genomic_DNA"/>
</dbReference>
<evidence type="ECO:0000313" key="1">
    <source>
        <dbReference type="EMBL" id="KAJ7021935.1"/>
    </source>
</evidence>
<evidence type="ECO:0000313" key="2">
    <source>
        <dbReference type="Proteomes" id="UP001218188"/>
    </source>
</evidence>
<reference evidence="1" key="1">
    <citation type="submission" date="2023-03" db="EMBL/GenBank/DDBJ databases">
        <title>Massive genome expansion in bonnet fungi (Mycena s.s.) driven by repeated elements and novel gene families across ecological guilds.</title>
        <authorList>
            <consortium name="Lawrence Berkeley National Laboratory"/>
            <person name="Harder C.B."/>
            <person name="Miyauchi S."/>
            <person name="Viragh M."/>
            <person name="Kuo A."/>
            <person name="Thoen E."/>
            <person name="Andreopoulos B."/>
            <person name="Lu D."/>
            <person name="Skrede I."/>
            <person name="Drula E."/>
            <person name="Henrissat B."/>
            <person name="Morin E."/>
            <person name="Kohler A."/>
            <person name="Barry K."/>
            <person name="LaButti K."/>
            <person name="Morin E."/>
            <person name="Salamov A."/>
            <person name="Lipzen A."/>
            <person name="Mereny Z."/>
            <person name="Hegedus B."/>
            <person name="Baldrian P."/>
            <person name="Stursova M."/>
            <person name="Weitz H."/>
            <person name="Taylor A."/>
            <person name="Grigoriev I.V."/>
            <person name="Nagy L.G."/>
            <person name="Martin F."/>
            <person name="Kauserud H."/>
        </authorList>
    </citation>
    <scope>NUCLEOTIDE SEQUENCE</scope>
    <source>
        <strain evidence="1">CBHHK200</strain>
    </source>
</reference>
<keyword evidence="2" id="KW-1185">Reference proteome</keyword>
<name>A0AAD6WR25_9AGAR</name>
<gene>
    <name evidence="1" type="ORF">C8F04DRAFT_1194983</name>
</gene>